<feature type="region of interest" description="Disordered" evidence="1">
    <location>
        <begin position="760"/>
        <end position="828"/>
    </location>
</feature>
<dbReference type="InterPro" id="IPR039961">
    <property type="entry name" value="Nuo9.5"/>
</dbReference>
<feature type="compositionally biased region" description="Low complexity" evidence="1">
    <location>
        <begin position="522"/>
        <end position="533"/>
    </location>
</feature>
<feature type="compositionally biased region" description="Basic and acidic residues" evidence="1">
    <location>
        <begin position="156"/>
        <end position="178"/>
    </location>
</feature>
<feature type="compositionally biased region" description="Basic residues" evidence="1">
    <location>
        <begin position="797"/>
        <end position="807"/>
    </location>
</feature>
<dbReference type="OrthoDB" id="2093409at2759"/>
<evidence type="ECO:0000256" key="1">
    <source>
        <dbReference type="SAM" id="MobiDB-lite"/>
    </source>
</evidence>
<organism evidence="2 3">
    <name type="scientific">Taphrina deformans (strain PYCC 5710 / ATCC 11124 / CBS 356.35 / IMI 108563 / JCM 9778 / NBRC 8474)</name>
    <name type="common">Peach leaf curl fungus</name>
    <name type="synonym">Lalaria deformans</name>
    <dbReference type="NCBI Taxonomy" id="1097556"/>
    <lineage>
        <taxon>Eukaryota</taxon>
        <taxon>Fungi</taxon>
        <taxon>Dikarya</taxon>
        <taxon>Ascomycota</taxon>
        <taxon>Taphrinomycotina</taxon>
        <taxon>Taphrinomycetes</taxon>
        <taxon>Taphrinales</taxon>
        <taxon>Taphrinaceae</taxon>
        <taxon>Taphrina</taxon>
    </lineage>
</organism>
<feature type="compositionally biased region" description="Basic and acidic residues" evidence="1">
    <location>
        <begin position="653"/>
        <end position="669"/>
    </location>
</feature>
<dbReference type="InterPro" id="IPR021582">
    <property type="entry name" value="Aim21"/>
</dbReference>
<feature type="region of interest" description="Disordered" evidence="1">
    <location>
        <begin position="105"/>
        <end position="181"/>
    </location>
</feature>
<keyword evidence="3" id="KW-1185">Reference proteome</keyword>
<dbReference type="VEuPathDB" id="FungiDB:TAPDE_004487"/>
<gene>
    <name evidence="2" type="ORF">TAPDE_004487</name>
</gene>
<evidence type="ECO:0000313" key="2">
    <source>
        <dbReference type="EMBL" id="CCG84092.1"/>
    </source>
</evidence>
<feature type="compositionally biased region" description="Polar residues" evidence="1">
    <location>
        <begin position="620"/>
        <end position="638"/>
    </location>
</feature>
<feature type="compositionally biased region" description="Basic and acidic residues" evidence="1">
    <location>
        <begin position="772"/>
        <end position="796"/>
    </location>
</feature>
<evidence type="ECO:0000313" key="3">
    <source>
        <dbReference type="Proteomes" id="UP000013776"/>
    </source>
</evidence>
<dbReference type="CDD" id="cd22903">
    <property type="entry name" value="NI9M"/>
    <property type="match status" value="1"/>
</dbReference>
<feature type="compositionally biased region" description="Polar residues" evidence="1">
    <location>
        <begin position="128"/>
        <end position="139"/>
    </location>
</feature>
<feature type="compositionally biased region" description="Basic and acidic residues" evidence="1">
    <location>
        <begin position="605"/>
        <end position="619"/>
    </location>
</feature>
<name>R4XEL0_TAPDE</name>
<feature type="region of interest" description="Disordered" evidence="1">
    <location>
        <begin position="389"/>
        <end position="431"/>
    </location>
</feature>
<dbReference type="Pfam" id="PF11489">
    <property type="entry name" value="Aim21"/>
    <property type="match status" value="1"/>
</dbReference>
<feature type="region of interest" description="Disordered" evidence="1">
    <location>
        <begin position="604"/>
        <end position="746"/>
    </location>
</feature>
<feature type="compositionally biased region" description="Polar residues" evidence="1">
    <location>
        <begin position="670"/>
        <end position="685"/>
    </location>
</feature>
<proteinExistence type="predicted"/>
<dbReference type="eggNOG" id="ENOG502S74C">
    <property type="taxonomic scope" value="Eukaryota"/>
</dbReference>
<feature type="compositionally biased region" description="Basic and acidic residues" evidence="1">
    <location>
        <begin position="105"/>
        <end position="122"/>
    </location>
</feature>
<dbReference type="PANTHER" id="PTHR38488">
    <property type="entry name" value="OXIDOREDUCTASE 9.5 KDA SUBUNIT, PUTATIVE (AFU_ORTHOLOGUE AFUA_5G08980)-RELATED"/>
    <property type="match status" value="1"/>
</dbReference>
<dbReference type="PANTHER" id="PTHR38488:SF1">
    <property type="entry name" value="OXIDOREDUCTASE 9.5 KDA SUBUNIT, PUTATIVE (AFU_ORTHOLOGUE AFUA_5G08980)-RELATED"/>
    <property type="match status" value="1"/>
</dbReference>
<dbReference type="Proteomes" id="UP000013776">
    <property type="component" value="Unassembled WGS sequence"/>
</dbReference>
<feature type="region of interest" description="Disordered" evidence="1">
    <location>
        <begin position="512"/>
        <end position="574"/>
    </location>
</feature>
<feature type="compositionally biased region" description="Basic and acidic residues" evidence="1">
    <location>
        <begin position="686"/>
        <end position="699"/>
    </location>
</feature>
<sequence length="990" mass="106502">MSSPFWTSPIKYLRWAAHERPNVFYSLLIGAMGPITLLTVPPIRKSLGYTRAEPVPLSYPFAPQAQRAHAHHQAHHMMHNYSHSPLARSTTDLSEFSEVTHEYEPDVDADGFRHPGNHHAEDPGDYSPGSTLRPLSNHGSRPASKMSKFKPSRPSINEETKPASFTFEHEPDVDGDGLRHHHENLASPALRALQDVVVPLDPRAGRIVITPSPSLKPNYSPYKHNDDIPNRSIEDLQDPEELHSHANMIYGIDEARASQFSVPDWQEGEAMNYIEEASHGDLKPPTVPKRPVATKLPIEPTGEVMAPVGNIAGDTKPVGPTRNMTESEMPGIDGAYTKDGEGSAGLPFDANSGASKKEGDISVQDESSAVPQDMMASTETLKARRMSSIATDITQPERPRAATPGPVEDVRLPQEKALSQDGSAMVVEGDDKDERPEWLRAAEMMGNSTRHIYVTLADMLANNEYDKLMKEHLVTNERASNESIDFASAARATLLRDHKIERGSSYPSFAEMESAGASNDHGSTAGSGKSTTSRQGVSDLPEKDLGGANPPSGSQARADKFSVETETPSFKAKDNVEPATAAKFLGLSAGAAMGASVPAAALMTSERDAKSHTTGENRLTEQIATSGHTPQDNAQNAANHLPTVPKNRPQKRVTTDDEKPTPKPEDKSPDVSTKSPMNEEPQATKSETKPDKAAPEVPRRPASSTAQRDLPTIPARPSRASTASKDAALKAPMPTKPAVPARPAVGKLAGSSKFAFASALEAKLRGGPPAPKKKEEPEEKEIVPEEPAKPLADTRKGRARGPQKRKPAASSVATNEEDSAEKKNLDELLSSPVCEKGEFFVSRFGVEMRSMSIQTGVIKISSPAGNVTVMEGAGTEYPGQTVVVDTPNAKPHAISKEETELEAHLNSAGTTEKVGKNESSGGVVSSEAKGEAQVHSEQPGGLRVPDSSVESAAGGELRSLEKNNMKPMSEEEEEPDQSVQNIRDELEVEL</sequence>
<protein>
    <submittedName>
        <fullName evidence="2">Uncharacterized protein</fullName>
    </submittedName>
</protein>
<feature type="region of interest" description="Disordered" evidence="1">
    <location>
        <begin position="896"/>
        <end position="990"/>
    </location>
</feature>
<accession>R4XEL0</accession>
<reference evidence="2 3" key="1">
    <citation type="journal article" date="2013" name="MBio">
        <title>Genome sequencing of the plant pathogen Taphrina deformans, the causal agent of peach leaf curl.</title>
        <authorList>
            <person name="Cisse O.H."/>
            <person name="Almeida J.M.G.C.F."/>
            <person name="Fonseca A."/>
            <person name="Kumar A.A."/>
            <person name="Salojaervi J."/>
            <person name="Overmyer K."/>
            <person name="Hauser P.M."/>
            <person name="Pagni M."/>
        </authorList>
    </citation>
    <scope>NUCLEOTIDE SEQUENCE [LARGE SCALE GENOMIC DNA]</scope>
    <source>
        <strain evidence="3">PYCC 5710 / ATCC 11124 / CBS 356.35 / IMI 108563 / JCM 9778 / NBRC 8474</strain>
    </source>
</reference>
<feature type="region of interest" description="Disordered" evidence="1">
    <location>
        <begin position="304"/>
        <end position="372"/>
    </location>
</feature>
<dbReference type="AlphaFoldDB" id="R4XEL0"/>
<dbReference type="EMBL" id="CAHR02000201">
    <property type="protein sequence ID" value="CCG84092.1"/>
    <property type="molecule type" value="Genomic_DNA"/>
</dbReference>
<dbReference type="STRING" id="1097556.R4XEL0"/>
<comment type="caution">
    <text evidence="2">The sequence shown here is derived from an EMBL/GenBank/DDBJ whole genome shotgun (WGS) entry which is preliminary data.</text>
</comment>